<keyword evidence="2" id="KW-1133">Transmembrane helix</keyword>
<proteinExistence type="predicted"/>
<evidence type="ECO:0000313" key="4">
    <source>
        <dbReference type="Proteomes" id="UP000547510"/>
    </source>
</evidence>
<feature type="transmembrane region" description="Helical" evidence="2">
    <location>
        <begin position="65"/>
        <end position="87"/>
    </location>
</feature>
<feature type="region of interest" description="Disordered" evidence="1">
    <location>
        <begin position="1"/>
        <end position="21"/>
    </location>
</feature>
<evidence type="ECO:0000256" key="2">
    <source>
        <dbReference type="SAM" id="Phobius"/>
    </source>
</evidence>
<comment type="caution">
    <text evidence="3">The sequence shown here is derived from an EMBL/GenBank/DDBJ whole genome shotgun (WGS) entry which is preliminary data.</text>
</comment>
<dbReference type="EMBL" id="JACHJN010000001">
    <property type="protein sequence ID" value="MBB5953997.1"/>
    <property type="molecule type" value="Genomic_DNA"/>
</dbReference>
<evidence type="ECO:0000313" key="3">
    <source>
        <dbReference type="EMBL" id="MBB5953997.1"/>
    </source>
</evidence>
<reference evidence="3 4" key="1">
    <citation type="submission" date="2020-08" db="EMBL/GenBank/DDBJ databases">
        <title>Genomic Encyclopedia of Type Strains, Phase III (KMG-III): the genomes of soil and plant-associated and newly described type strains.</title>
        <authorList>
            <person name="Whitman W."/>
        </authorList>
    </citation>
    <scope>NUCLEOTIDE SEQUENCE [LARGE SCALE GENOMIC DNA]</scope>
    <source>
        <strain evidence="3 4">CECT 8640</strain>
    </source>
</reference>
<sequence length="104" mass="11073">MSESEIEPAFDPFKNPHSGAGTGPAWTTDYVHASIHRIRSSPTVEQAIAQAAVEQVVVLHSIRRLLVWTLVIIPTLALALGIVLVVLDSSSGSSSSCGIYSTRC</sequence>
<keyword evidence="2" id="KW-0812">Transmembrane</keyword>
<protein>
    <submittedName>
        <fullName evidence="3">Uncharacterized protein</fullName>
    </submittedName>
</protein>
<dbReference type="Proteomes" id="UP000547510">
    <property type="component" value="Unassembled WGS sequence"/>
</dbReference>
<name>A0A841CCU7_9PSEU</name>
<keyword evidence="2" id="KW-0472">Membrane</keyword>
<evidence type="ECO:0000256" key="1">
    <source>
        <dbReference type="SAM" id="MobiDB-lite"/>
    </source>
</evidence>
<gene>
    <name evidence="3" type="ORF">FHS29_000567</name>
</gene>
<keyword evidence="4" id="KW-1185">Reference proteome</keyword>
<accession>A0A841CCU7</accession>
<dbReference type="AlphaFoldDB" id="A0A841CCU7"/>
<organism evidence="3 4">
    <name type="scientific">Saccharothrix tamanrassetensis</name>
    <dbReference type="NCBI Taxonomy" id="1051531"/>
    <lineage>
        <taxon>Bacteria</taxon>
        <taxon>Bacillati</taxon>
        <taxon>Actinomycetota</taxon>
        <taxon>Actinomycetes</taxon>
        <taxon>Pseudonocardiales</taxon>
        <taxon>Pseudonocardiaceae</taxon>
        <taxon>Saccharothrix</taxon>
    </lineage>
</organism>
<dbReference type="RefSeq" id="WP_184687868.1">
    <property type="nucleotide sequence ID" value="NZ_JACHJN010000001.1"/>
</dbReference>